<evidence type="ECO:0000313" key="1">
    <source>
        <dbReference type="EMBL" id="AFL05201.1"/>
    </source>
</evidence>
<dbReference type="AlphaFoldDB" id="I3WJY8"/>
<sequence>MAVVIDDAFSQPFRLVMLVLLSNHVKRDWTAGFAGEVAVERMTGIEPA</sequence>
<name>I3WJY8_BIFBI</name>
<dbReference type="Proteomes" id="UP000006173">
    <property type="component" value="Chromosome"/>
</dbReference>
<gene>
    <name evidence="1" type="ORF">BBB_1611</name>
</gene>
<dbReference type="HOGENOM" id="CLU_3149963_0_0_11"/>
<proteinExistence type="predicted"/>
<protein>
    <submittedName>
        <fullName evidence="1">Uncharacterized protein</fullName>
    </submittedName>
</protein>
<dbReference type="KEGG" id="bbf:BBB_1611"/>
<accession>I3WJY8</accession>
<organism evidence="1 2">
    <name type="scientific">Bifidobacterium bifidum BGN4</name>
    <dbReference type="NCBI Taxonomy" id="484020"/>
    <lineage>
        <taxon>Bacteria</taxon>
        <taxon>Bacillati</taxon>
        <taxon>Actinomycetota</taxon>
        <taxon>Actinomycetes</taxon>
        <taxon>Bifidobacteriales</taxon>
        <taxon>Bifidobacteriaceae</taxon>
        <taxon>Bifidobacterium</taxon>
    </lineage>
</organism>
<evidence type="ECO:0000313" key="2">
    <source>
        <dbReference type="Proteomes" id="UP000006173"/>
    </source>
</evidence>
<reference evidence="1 2" key="1">
    <citation type="journal article" date="2012" name="J. Bacteriol.">
        <title>Complete Genome Sequence of the Probiotic Bacterium Bifidobacterium bifidum Strain BGN4.</title>
        <authorList>
            <person name="Yu D.S."/>
            <person name="Jeong H."/>
            <person name="Lee D.H."/>
            <person name="Kwon S.K."/>
            <person name="Song J.Y."/>
            <person name="Kim B.K."/>
            <person name="Park M.S."/>
            <person name="Ji G.E."/>
            <person name="Oh T.K."/>
            <person name="Kim J.F."/>
        </authorList>
    </citation>
    <scope>NUCLEOTIDE SEQUENCE [LARGE SCALE GENOMIC DNA]</scope>
    <source>
        <strain evidence="1 2">BGN4</strain>
    </source>
</reference>
<dbReference type="EMBL" id="CP001361">
    <property type="protein sequence ID" value="AFL05201.1"/>
    <property type="molecule type" value="Genomic_DNA"/>
</dbReference>